<dbReference type="EMBL" id="JADEXN010000036">
    <property type="protein sequence ID" value="MBE9039846.1"/>
    <property type="molecule type" value="Genomic_DNA"/>
</dbReference>
<keyword evidence="1" id="KW-0812">Transmembrane</keyword>
<dbReference type="Proteomes" id="UP000621799">
    <property type="component" value="Unassembled WGS sequence"/>
</dbReference>
<evidence type="ECO:0000256" key="1">
    <source>
        <dbReference type="SAM" id="Phobius"/>
    </source>
</evidence>
<feature type="transmembrane region" description="Helical" evidence="1">
    <location>
        <begin position="34"/>
        <end position="55"/>
    </location>
</feature>
<proteinExistence type="predicted"/>
<dbReference type="AlphaFoldDB" id="A0A928VTG4"/>
<protein>
    <submittedName>
        <fullName evidence="2">Uncharacterized protein</fullName>
    </submittedName>
</protein>
<keyword evidence="3" id="KW-1185">Reference proteome</keyword>
<dbReference type="RefSeq" id="WP_264320106.1">
    <property type="nucleotide sequence ID" value="NZ_JADEXN010000036.1"/>
</dbReference>
<sequence>MSEAQQEPTPNVSGPIAKIRGSIRNLFANWKVRAGIIAGLVLTVGMGAFLLNFFWNHLVAEQGMRVWSSSADARPIECMIEDTNADGYVSCSAMLKGEIVPLECGASIFNLGCRVNYGAAAAPPLRSAPTVGAGGLNVR</sequence>
<comment type="caution">
    <text evidence="2">The sequence shown here is derived from an EMBL/GenBank/DDBJ whole genome shotgun (WGS) entry which is preliminary data.</text>
</comment>
<keyword evidence="1" id="KW-0472">Membrane</keyword>
<organism evidence="2 3">
    <name type="scientific">Zarconia navalis LEGE 11467</name>
    <dbReference type="NCBI Taxonomy" id="1828826"/>
    <lineage>
        <taxon>Bacteria</taxon>
        <taxon>Bacillati</taxon>
        <taxon>Cyanobacteriota</taxon>
        <taxon>Cyanophyceae</taxon>
        <taxon>Oscillatoriophycideae</taxon>
        <taxon>Oscillatoriales</taxon>
        <taxon>Oscillatoriales incertae sedis</taxon>
        <taxon>Zarconia</taxon>
        <taxon>Zarconia navalis</taxon>
    </lineage>
</organism>
<name>A0A928VTG4_9CYAN</name>
<keyword evidence="1" id="KW-1133">Transmembrane helix</keyword>
<reference evidence="2" key="1">
    <citation type="submission" date="2020-10" db="EMBL/GenBank/DDBJ databases">
        <authorList>
            <person name="Castelo-Branco R."/>
            <person name="Eusebio N."/>
            <person name="Adriana R."/>
            <person name="Vieira A."/>
            <person name="Brugerolle De Fraissinette N."/>
            <person name="Rezende De Castro R."/>
            <person name="Schneider M.P."/>
            <person name="Vasconcelos V."/>
            <person name="Leao P.N."/>
        </authorList>
    </citation>
    <scope>NUCLEOTIDE SEQUENCE</scope>
    <source>
        <strain evidence="2">LEGE 11467</strain>
    </source>
</reference>
<accession>A0A928VTG4</accession>
<evidence type="ECO:0000313" key="2">
    <source>
        <dbReference type="EMBL" id="MBE9039846.1"/>
    </source>
</evidence>
<evidence type="ECO:0000313" key="3">
    <source>
        <dbReference type="Proteomes" id="UP000621799"/>
    </source>
</evidence>
<gene>
    <name evidence="2" type="ORF">IQ235_03445</name>
</gene>